<dbReference type="GO" id="GO:0019867">
    <property type="term" value="C:outer membrane"/>
    <property type="evidence" value="ECO:0007669"/>
    <property type="project" value="InterPro"/>
</dbReference>
<reference evidence="1 2" key="2">
    <citation type="journal article" date="2013" name="Int. J. Syst. Evol. Microbiol.">
        <title>Methylophaga nitratireducenticrescens sp. nov. and Methylophaga frappieri sp. nov., isolated from the biofilm of the methanol-fed denitrification system treating the seawater at the Montreal Biodome.</title>
        <authorList>
            <person name="Villeneuve C."/>
            <person name="Martineau C."/>
            <person name="Mauffrey F."/>
            <person name="Villemur R."/>
        </authorList>
    </citation>
    <scope>NUCLEOTIDE SEQUENCE [LARGE SCALE GENOMIC DNA]</scope>
    <source>
        <strain evidence="1 2">JAM1</strain>
    </source>
</reference>
<dbReference type="Pfam" id="PF03922">
    <property type="entry name" value="OmpW"/>
    <property type="match status" value="1"/>
</dbReference>
<dbReference type="InterPro" id="IPR005618">
    <property type="entry name" value="OMPW"/>
</dbReference>
<gene>
    <name evidence="1" type="ordered locus">Q7A_308</name>
</gene>
<name>I1XFJ7_METNJ</name>
<reference evidence="1 2" key="1">
    <citation type="journal article" date="2012" name="J. Bacteriol.">
        <title>Complete genome sequences of Methylophaga sp. strain JAM1 and Methylophaga sp. strain JAM7.</title>
        <authorList>
            <person name="Villeneuve C."/>
            <person name="Martineau C."/>
            <person name="Mauffrey F."/>
            <person name="Villemur R."/>
        </authorList>
    </citation>
    <scope>NUCLEOTIDE SEQUENCE [LARGE SCALE GENOMIC DNA]</scope>
    <source>
        <strain evidence="1 2">JAM1</strain>
    </source>
</reference>
<dbReference type="AlphaFoldDB" id="I1XFJ7"/>
<evidence type="ECO:0000313" key="1">
    <source>
        <dbReference type="EMBL" id="AFI83166.1"/>
    </source>
</evidence>
<dbReference type="EMBL" id="CP003390">
    <property type="protein sequence ID" value="AFI83166.1"/>
    <property type="molecule type" value="Genomic_DNA"/>
</dbReference>
<organism evidence="1 2">
    <name type="scientific">Methylophaga nitratireducenticrescens</name>
    <dbReference type="NCBI Taxonomy" id="754476"/>
    <lineage>
        <taxon>Bacteria</taxon>
        <taxon>Pseudomonadati</taxon>
        <taxon>Pseudomonadota</taxon>
        <taxon>Gammaproteobacteria</taxon>
        <taxon>Thiotrichales</taxon>
        <taxon>Piscirickettsiaceae</taxon>
        <taxon>Methylophaga</taxon>
    </lineage>
</organism>
<sequence length="40" mass="4618">MKKTWSALGDVTETKVLPPTRTLQYHFLPETSIRPYIELG</sequence>
<dbReference type="PATRIC" id="fig|754476.3.peg.305"/>
<proteinExistence type="predicted"/>
<evidence type="ECO:0000313" key="2">
    <source>
        <dbReference type="Proteomes" id="UP000009144"/>
    </source>
</evidence>
<dbReference type="HOGENOM" id="CLU_3292305_0_0_6"/>
<accession>I1XFJ7</accession>
<keyword evidence="2" id="KW-1185">Reference proteome</keyword>
<dbReference type="Gene3D" id="2.40.160.20">
    <property type="match status" value="1"/>
</dbReference>
<dbReference type="STRING" id="754476.Q7A_308"/>
<dbReference type="Proteomes" id="UP000009144">
    <property type="component" value="Chromosome"/>
</dbReference>
<protein>
    <submittedName>
        <fullName evidence="1">Outer membrane protein W</fullName>
    </submittedName>
</protein>
<dbReference type="eggNOG" id="COG3047">
    <property type="taxonomic scope" value="Bacteria"/>
</dbReference>